<feature type="domain" description="RNA polymerase sigma-70 region 2" evidence="7">
    <location>
        <begin position="58"/>
        <end position="125"/>
    </location>
</feature>
<dbReference type="InterPro" id="IPR013324">
    <property type="entry name" value="RNA_pol_sigma_r3/r4-like"/>
</dbReference>
<dbReference type="InterPro" id="IPR036388">
    <property type="entry name" value="WH-like_DNA-bd_sf"/>
</dbReference>
<dbReference type="CDD" id="cd06171">
    <property type="entry name" value="Sigma70_r4"/>
    <property type="match status" value="1"/>
</dbReference>
<evidence type="ECO:0000256" key="1">
    <source>
        <dbReference type="ARBA" id="ARBA00010641"/>
    </source>
</evidence>
<dbReference type="GO" id="GO:0003677">
    <property type="term" value="F:DNA binding"/>
    <property type="evidence" value="ECO:0007669"/>
    <property type="project" value="UniProtKB-KW"/>
</dbReference>
<dbReference type="EMBL" id="JAAKYA010000015">
    <property type="protein sequence ID" value="NGO38398.1"/>
    <property type="molecule type" value="Genomic_DNA"/>
</dbReference>
<comment type="similarity">
    <text evidence="1">Belongs to the sigma-70 factor family. ECF subfamily.</text>
</comment>
<dbReference type="SUPFAM" id="SSF88659">
    <property type="entry name" value="Sigma3 and sigma4 domains of RNA polymerase sigma factors"/>
    <property type="match status" value="1"/>
</dbReference>
<evidence type="ECO:0000256" key="5">
    <source>
        <dbReference type="ARBA" id="ARBA00023163"/>
    </source>
</evidence>
<evidence type="ECO:0000256" key="4">
    <source>
        <dbReference type="ARBA" id="ARBA00023125"/>
    </source>
</evidence>
<evidence type="ECO:0000256" key="6">
    <source>
        <dbReference type="SAM" id="MobiDB-lite"/>
    </source>
</evidence>
<dbReference type="NCBIfam" id="TIGR02937">
    <property type="entry name" value="sigma70-ECF"/>
    <property type="match status" value="1"/>
</dbReference>
<sequence>MTEAPDQEPAAPRDGNTPPQTDEAWQAGPVTPASGEGPSDRELVGAACSGDLAAFEVLMRRHGPRVFRTVRRYVRRESDAEDLAQEIWIKAFQKLSAYRGDAPFEHWLMRLAVRTCYDALRAGRRNREASFTDLSEVEQQWLLDQVHHAADPDPSRAEAARHLVEKLMEQLNPADRLVLTLLELEDRSVKEVAALTGWSVATVKVRAFRARSKMRRLLARWLEEHSNDAL</sequence>
<name>A0A6M1RE99_9BACT</name>
<dbReference type="SUPFAM" id="SSF88946">
    <property type="entry name" value="Sigma2 domain of RNA polymerase sigma factors"/>
    <property type="match status" value="1"/>
</dbReference>
<organism evidence="9 10">
    <name type="scientific">Limisphaera ngatamarikiensis</name>
    <dbReference type="NCBI Taxonomy" id="1324935"/>
    <lineage>
        <taxon>Bacteria</taxon>
        <taxon>Pseudomonadati</taxon>
        <taxon>Verrucomicrobiota</taxon>
        <taxon>Verrucomicrobiia</taxon>
        <taxon>Limisphaerales</taxon>
        <taxon>Limisphaeraceae</taxon>
        <taxon>Limisphaera</taxon>
    </lineage>
</organism>
<dbReference type="GO" id="GO:0006352">
    <property type="term" value="P:DNA-templated transcription initiation"/>
    <property type="evidence" value="ECO:0007669"/>
    <property type="project" value="InterPro"/>
</dbReference>
<feature type="region of interest" description="Disordered" evidence="6">
    <location>
        <begin position="1"/>
        <end position="41"/>
    </location>
</feature>
<keyword evidence="4" id="KW-0238">DNA-binding</keyword>
<evidence type="ECO:0000259" key="7">
    <source>
        <dbReference type="Pfam" id="PF04542"/>
    </source>
</evidence>
<gene>
    <name evidence="9" type="ORF">G4L39_03165</name>
</gene>
<dbReference type="PANTHER" id="PTHR43133:SF8">
    <property type="entry name" value="RNA POLYMERASE SIGMA FACTOR HI_1459-RELATED"/>
    <property type="match status" value="1"/>
</dbReference>
<feature type="domain" description="RNA polymerase sigma factor 70 region 4 type 2" evidence="8">
    <location>
        <begin position="163"/>
        <end position="214"/>
    </location>
</feature>
<dbReference type="InterPro" id="IPR039425">
    <property type="entry name" value="RNA_pol_sigma-70-like"/>
</dbReference>
<dbReference type="Proteomes" id="UP000477311">
    <property type="component" value="Unassembled WGS sequence"/>
</dbReference>
<dbReference type="Gene3D" id="1.10.1740.10">
    <property type="match status" value="1"/>
</dbReference>
<dbReference type="Gene3D" id="1.10.10.10">
    <property type="entry name" value="Winged helix-like DNA-binding domain superfamily/Winged helix DNA-binding domain"/>
    <property type="match status" value="1"/>
</dbReference>
<dbReference type="AlphaFoldDB" id="A0A6M1RE99"/>
<dbReference type="InterPro" id="IPR007627">
    <property type="entry name" value="RNA_pol_sigma70_r2"/>
</dbReference>
<evidence type="ECO:0000256" key="3">
    <source>
        <dbReference type="ARBA" id="ARBA00023082"/>
    </source>
</evidence>
<dbReference type="InterPro" id="IPR014284">
    <property type="entry name" value="RNA_pol_sigma-70_dom"/>
</dbReference>
<dbReference type="Pfam" id="PF04542">
    <property type="entry name" value="Sigma70_r2"/>
    <property type="match status" value="1"/>
</dbReference>
<dbReference type="InterPro" id="IPR013325">
    <property type="entry name" value="RNA_pol_sigma_r2"/>
</dbReference>
<keyword evidence="5" id="KW-0804">Transcription</keyword>
<protein>
    <submittedName>
        <fullName evidence="9">Sigma-70 family RNA polymerase sigma factor</fullName>
    </submittedName>
</protein>
<dbReference type="RefSeq" id="WP_165105854.1">
    <property type="nucleotide sequence ID" value="NZ_JAAKYA010000015.1"/>
</dbReference>
<dbReference type="GO" id="GO:0016987">
    <property type="term" value="F:sigma factor activity"/>
    <property type="evidence" value="ECO:0007669"/>
    <property type="project" value="UniProtKB-KW"/>
</dbReference>
<proteinExistence type="inferred from homology"/>
<evidence type="ECO:0000313" key="9">
    <source>
        <dbReference type="EMBL" id="NGO38398.1"/>
    </source>
</evidence>
<dbReference type="Pfam" id="PF08281">
    <property type="entry name" value="Sigma70_r4_2"/>
    <property type="match status" value="1"/>
</dbReference>
<reference evidence="9 10" key="1">
    <citation type="submission" date="2020-02" db="EMBL/GenBank/DDBJ databases">
        <title>Draft genome sequence of Limisphaera ngatamarikiensis NGM72.4T, a thermophilic Verrucomicrobia grouped in subdivision 3.</title>
        <authorList>
            <person name="Carere C.R."/>
            <person name="Steen J."/>
            <person name="Hugenholtz P."/>
            <person name="Stott M.B."/>
        </authorList>
    </citation>
    <scope>NUCLEOTIDE SEQUENCE [LARGE SCALE GENOMIC DNA]</scope>
    <source>
        <strain evidence="9 10">NGM72.4</strain>
    </source>
</reference>
<evidence type="ECO:0000313" key="10">
    <source>
        <dbReference type="Proteomes" id="UP000477311"/>
    </source>
</evidence>
<accession>A0A6M1RE99</accession>
<keyword evidence="2" id="KW-0805">Transcription regulation</keyword>
<evidence type="ECO:0000259" key="8">
    <source>
        <dbReference type="Pfam" id="PF08281"/>
    </source>
</evidence>
<dbReference type="PANTHER" id="PTHR43133">
    <property type="entry name" value="RNA POLYMERASE ECF-TYPE SIGMA FACTO"/>
    <property type="match status" value="1"/>
</dbReference>
<keyword evidence="3" id="KW-0731">Sigma factor</keyword>
<keyword evidence="10" id="KW-1185">Reference proteome</keyword>
<comment type="caution">
    <text evidence="9">The sequence shown here is derived from an EMBL/GenBank/DDBJ whole genome shotgun (WGS) entry which is preliminary data.</text>
</comment>
<evidence type="ECO:0000256" key="2">
    <source>
        <dbReference type="ARBA" id="ARBA00023015"/>
    </source>
</evidence>
<dbReference type="InterPro" id="IPR013249">
    <property type="entry name" value="RNA_pol_sigma70_r4_t2"/>
</dbReference>